<protein>
    <submittedName>
        <fullName evidence="1">Uncharacterized protein</fullName>
    </submittedName>
</protein>
<gene>
    <name evidence="1" type="ORF">DPMN_176972</name>
</gene>
<organism evidence="1 2">
    <name type="scientific">Dreissena polymorpha</name>
    <name type="common">Zebra mussel</name>
    <name type="synonym">Mytilus polymorpha</name>
    <dbReference type="NCBI Taxonomy" id="45954"/>
    <lineage>
        <taxon>Eukaryota</taxon>
        <taxon>Metazoa</taxon>
        <taxon>Spiralia</taxon>
        <taxon>Lophotrochozoa</taxon>
        <taxon>Mollusca</taxon>
        <taxon>Bivalvia</taxon>
        <taxon>Autobranchia</taxon>
        <taxon>Heteroconchia</taxon>
        <taxon>Euheterodonta</taxon>
        <taxon>Imparidentia</taxon>
        <taxon>Neoheterodontei</taxon>
        <taxon>Myida</taxon>
        <taxon>Dreissenoidea</taxon>
        <taxon>Dreissenidae</taxon>
        <taxon>Dreissena</taxon>
    </lineage>
</organism>
<accession>A0A9D4IK42</accession>
<dbReference type="AlphaFoldDB" id="A0A9D4IK42"/>
<comment type="caution">
    <text evidence="1">The sequence shown here is derived from an EMBL/GenBank/DDBJ whole genome shotgun (WGS) entry which is preliminary data.</text>
</comment>
<sequence length="87" mass="10089">MQECILAGNPRHKQVVDHHQTFIKVLLLEELIRGRQLHQTEAGDYLTLDILQIFVQLSILGTDQGKFSLILLYLQEIEVELCEKCKE</sequence>
<proteinExistence type="predicted"/>
<dbReference type="EMBL" id="JAIWYP010000009">
    <property type="protein sequence ID" value="KAH3775567.1"/>
    <property type="molecule type" value="Genomic_DNA"/>
</dbReference>
<dbReference type="Proteomes" id="UP000828390">
    <property type="component" value="Unassembled WGS sequence"/>
</dbReference>
<keyword evidence="2" id="KW-1185">Reference proteome</keyword>
<name>A0A9D4IK42_DREPO</name>
<reference evidence="1" key="2">
    <citation type="submission" date="2020-11" db="EMBL/GenBank/DDBJ databases">
        <authorList>
            <person name="McCartney M.A."/>
            <person name="Auch B."/>
            <person name="Kono T."/>
            <person name="Mallez S."/>
            <person name="Becker A."/>
            <person name="Gohl D.M."/>
            <person name="Silverstein K.A.T."/>
            <person name="Koren S."/>
            <person name="Bechman K.B."/>
            <person name="Herman A."/>
            <person name="Abrahante J.E."/>
            <person name="Garbe J."/>
        </authorList>
    </citation>
    <scope>NUCLEOTIDE SEQUENCE</scope>
    <source>
        <strain evidence="1">Duluth1</strain>
        <tissue evidence="1">Whole animal</tissue>
    </source>
</reference>
<evidence type="ECO:0000313" key="2">
    <source>
        <dbReference type="Proteomes" id="UP000828390"/>
    </source>
</evidence>
<reference evidence="1" key="1">
    <citation type="journal article" date="2019" name="bioRxiv">
        <title>The Genome of the Zebra Mussel, Dreissena polymorpha: A Resource for Invasive Species Research.</title>
        <authorList>
            <person name="McCartney M.A."/>
            <person name="Auch B."/>
            <person name="Kono T."/>
            <person name="Mallez S."/>
            <person name="Zhang Y."/>
            <person name="Obille A."/>
            <person name="Becker A."/>
            <person name="Abrahante J.E."/>
            <person name="Garbe J."/>
            <person name="Badalamenti J.P."/>
            <person name="Herman A."/>
            <person name="Mangelson H."/>
            <person name="Liachko I."/>
            <person name="Sullivan S."/>
            <person name="Sone E.D."/>
            <person name="Koren S."/>
            <person name="Silverstein K.A.T."/>
            <person name="Beckman K.B."/>
            <person name="Gohl D.M."/>
        </authorList>
    </citation>
    <scope>NUCLEOTIDE SEQUENCE</scope>
    <source>
        <strain evidence="1">Duluth1</strain>
        <tissue evidence="1">Whole animal</tissue>
    </source>
</reference>
<evidence type="ECO:0000313" key="1">
    <source>
        <dbReference type="EMBL" id="KAH3775567.1"/>
    </source>
</evidence>